<evidence type="ECO:0000256" key="2">
    <source>
        <dbReference type="ARBA" id="ARBA00023054"/>
    </source>
</evidence>
<evidence type="ECO:0000313" key="6">
    <source>
        <dbReference type="EMBL" id="KAL3055287.1"/>
    </source>
</evidence>
<evidence type="ECO:0000256" key="1">
    <source>
        <dbReference type="ARBA" id="ARBA00023006"/>
    </source>
</evidence>
<evidence type="ECO:0000313" key="7">
    <source>
        <dbReference type="Proteomes" id="UP001619887"/>
    </source>
</evidence>
<keyword evidence="2 3" id="KW-0175">Coiled coil</keyword>
<dbReference type="InterPro" id="IPR019460">
    <property type="entry name" value="Atg11_C"/>
</dbReference>
<dbReference type="PANTHER" id="PTHR13222:SF1">
    <property type="entry name" value="RB1-INDUCIBLE COILED-COIL PROTEIN 1"/>
    <property type="match status" value="1"/>
</dbReference>
<keyword evidence="1" id="KW-0072">Autophagy</keyword>
<comment type="caution">
    <text evidence="6">The sequence shown here is derived from an EMBL/GenBank/DDBJ whole genome shotgun (WGS) entry which is preliminary data.</text>
</comment>
<dbReference type="Pfam" id="PF10377">
    <property type="entry name" value="ATG11"/>
    <property type="match status" value="1"/>
</dbReference>
<keyword evidence="7" id="KW-1185">Reference proteome</keyword>
<sequence length="493" mass="56608">MMRDEKDHCISELVDRHDEEIICVRNELASLQRHTQEAEKTHAEQKQELKQESEQQAAALSGEQEKQSRSFQDQEQELRTAISDLQAENNLLSQQLEQVRQAMEKDLEKEQASEVKSQDAFKYIEQQKEDMENRLREKIKQLEAELHETQSSRSNEGMPLQAEGPTDTGAPLSLDSALQERLQQERASLLSQMELLEKRKNEEMQNLKTSLIAEQQTNFNTVLTREKLKKEQIIHDLTEQLNQVTQQQEKDKALIEKLSEDRASVMQEKKHLEEELNRMRSTTMVSSAFFTPHPSALETLEAGGAAARALPLAFSSEPQSESDRLASVAAIGEDEQIDSAVEASMVTVHDNILMTEEKQRILLLERTLHMKEEENKRLSQRLMSQSMSSVSSRHSDKIAIRDFQVGDLVLIILDERHDNYVLFTVGPTLYFLHSESLTALDLKPASGTTRRPWVLGKVMEKEYCQAKKAQNRFKVPLGTKFYRVKAVPWNRKV</sequence>
<evidence type="ECO:0000256" key="3">
    <source>
        <dbReference type="SAM" id="Coils"/>
    </source>
</evidence>
<feature type="domain" description="Autophagy-related protein 11 C-terminal" evidence="5">
    <location>
        <begin position="379"/>
        <end position="487"/>
    </location>
</feature>
<reference evidence="6 7" key="1">
    <citation type="journal article" date="2022" name="G3 (Bethesda)">
        <title>Evaluating Illumina-, Nanopore-, and PacBio-based genome assembly strategies with the bald notothen, Trematomus borchgrevinki.</title>
        <authorList>
            <person name="Rayamajhi N."/>
            <person name="Cheng C.C."/>
            <person name="Catchen J.M."/>
        </authorList>
    </citation>
    <scope>NUCLEOTIDE SEQUENCE [LARGE SCALE GENOMIC DNA]</scope>
    <source>
        <strain evidence="6">AGRC-2024</strain>
    </source>
</reference>
<evidence type="ECO:0000259" key="5">
    <source>
        <dbReference type="Pfam" id="PF10377"/>
    </source>
</evidence>
<evidence type="ECO:0000256" key="4">
    <source>
        <dbReference type="SAM" id="MobiDB-lite"/>
    </source>
</evidence>
<organism evidence="6 7">
    <name type="scientific">Pagothenia borchgrevinki</name>
    <name type="common">Bald rockcod</name>
    <name type="synonym">Trematomus borchgrevinki</name>
    <dbReference type="NCBI Taxonomy" id="8213"/>
    <lineage>
        <taxon>Eukaryota</taxon>
        <taxon>Metazoa</taxon>
        <taxon>Chordata</taxon>
        <taxon>Craniata</taxon>
        <taxon>Vertebrata</taxon>
        <taxon>Euteleostomi</taxon>
        <taxon>Actinopterygii</taxon>
        <taxon>Neopterygii</taxon>
        <taxon>Teleostei</taxon>
        <taxon>Neoteleostei</taxon>
        <taxon>Acanthomorphata</taxon>
        <taxon>Eupercaria</taxon>
        <taxon>Perciformes</taxon>
        <taxon>Notothenioidei</taxon>
        <taxon>Nototheniidae</taxon>
        <taxon>Pagothenia</taxon>
    </lineage>
</organism>
<feature type="compositionally biased region" description="Basic and acidic residues" evidence="4">
    <location>
        <begin position="34"/>
        <end position="53"/>
    </location>
</feature>
<dbReference type="PANTHER" id="PTHR13222">
    <property type="entry name" value="RB1-INDUCIBLE COILED-COIL"/>
    <property type="match status" value="1"/>
</dbReference>
<gene>
    <name evidence="6" type="ORF">OYC64_018053</name>
</gene>
<dbReference type="Proteomes" id="UP001619887">
    <property type="component" value="Unassembled WGS sequence"/>
</dbReference>
<feature type="region of interest" description="Disordered" evidence="4">
    <location>
        <begin position="32"/>
        <end position="76"/>
    </location>
</feature>
<dbReference type="GO" id="GO:0006914">
    <property type="term" value="P:autophagy"/>
    <property type="evidence" value="ECO:0007669"/>
    <property type="project" value="UniProtKB-KW"/>
</dbReference>
<dbReference type="AlphaFoldDB" id="A0ABD2GME2"/>
<proteinExistence type="predicted"/>
<name>A0ABD2GME2_PAGBO</name>
<feature type="region of interest" description="Disordered" evidence="4">
    <location>
        <begin position="146"/>
        <end position="167"/>
    </location>
</feature>
<protein>
    <recommendedName>
        <fullName evidence="5">Autophagy-related protein 11 C-terminal domain-containing protein</fullName>
    </recommendedName>
</protein>
<feature type="coiled-coil region" evidence="3">
    <location>
        <begin position="179"/>
        <end position="282"/>
    </location>
</feature>
<reference evidence="6 7" key="2">
    <citation type="journal article" date="2024" name="G3 (Bethesda)">
        <title>The genome of the cryopelagic Antarctic bald notothen, Trematomus borchgrevinki.</title>
        <authorList>
            <person name="Rayamajhi N."/>
            <person name="Rivera-Colon A.G."/>
            <person name="Minhas B.F."/>
            <person name="Cheng C.C."/>
            <person name="Catchen J.M."/>
        </authorList>
    </citation>
    <scope>NUCLEOTIDE SEQUENCE [LARGE SCALE GENOMIC DNA]</scope>
    <source>
        <strain evidence="6">AGRC-2024</strain>
    </source>
</reference>
<dbReference type="EMBL" id="JBIYXZ010002077">
    <property type="protein sequence ID" value="KAL3055287.1"/>
    <property type="molecule type" value="Genomic_DNA"/>
</dbReference>
<feature type="coiled-coil region" evidence="3">
    <location>
        <begin position="354"/>
        <end position="381"/>
    </location>
</feature>
<dbReference type="InterPro" id="IPR040040">
    <property type="entry name" value="ATG11"/>
</dbReference>
<accession>A0ABD2GME2</accession>